<gene>
    <name evidence="1" type="ORF">H9809_01725</name>
</gene>
<proteinExistence type="predicted"/>
<evidence type="ECO:0000313" key="2">
    <source>
        <dbReference type="Proteomes" id="UP000824056"/>
    </source>
</evidence>
<protein>
    <submittedName>
        <fullName evidence="1">Uncharacterized protein</fullName>
    </submittedName>
</protein>
<accession>A0A9D2FQ51</accession>
<comment type="caution">
    <text evidence="1">The sequence shown here is derived from an EMBL/GenBank/DDBJ whole genome shotgun (WGS) entry which is preliminary data.</text>
</comment>
<reference evidence="1" key="1">
    <citation type="journal article" date="2021" name="PeerJ">
        <title>Extensive microbial diversity within the chicken gut microbiome revealed by metagenomics and culture.</title>
        <authorList>
            <person name="Gilroy R."/>
            <person name="Ravi A."/>
            <person name="Getino M."/>
            <person name="Pursley I."/>
            <person name="Horton D.L."/>
            <person name="Alikhan N.F."/>
            <person name="Baker D."/>
            <person name="Gharbi K."/>
            <person name="Hall N."/>
            <person name="Watson M."/>
            <person name="Adriaenssens E.M."/>
            <person name="Foster-Nyarko E."/>
            <person name="Jarju S."/>
            <person name="Secka A."/>
            <person name="Antonio M."/>
            <person name="Oren A."/>
            <person name="Chaudhuri R.R."/>
            <person name="La Ragione R."/>
            <person name="Hildebrand F."/>
            <person name="Pallen M.J."/>
        </authorList>
    </citation>
    <scope>NUCLEOTIDE SEQUENCE</scope>
    <source>
        <strain evidence="1">1068</strain>
    </source>
</reference>
<reference evidence="1" key="2">
    <citation type="submission" date="2021-04" db="EMBL/GenBank/DDBJ databases">
        <authorList>
            <person name="Gilroy R."/>
        </authorList>
    </citation>
    <scope>NUCLEOTIDE SEQUENCE</scope>
    <source>
        <strain evidence="1">1068</strain>
    </source>
</reference>
<name>A0A9D2FQ51_9FIRM</name>
<evidence type="ECO:0000313" key="1">
    <source>
        <dbReference type="EMBL" id="HIZ64616.1"/>
    </source>
</evidence>
<sequence length="120" mass="13797">MVEINLDKGACQQEALKSQAGRMLNYMLELQLISSQVKSREGLKDFVPSLWAVLEEMEDEVRGLKQMERGLGGILDCWKEAEARIVGEYQQENVRQPRFFIQVTPVNYTALKDMGIKIEF</sequence>
<dbReference type="EMBL" id="DXBG01000035">
    <property type="protein sequence ID" value="HIZ64616.1"/>
    <property type="molecule type" value="Genomic_DNA"/>
</dbReference>
<organism evidence="1 2">
    <name type="scientific">Candidatus Blautia pullicola</name>
    <dbReference type="NCBI Taxonomy" id="2838498"/>
    <lineage>
        <taxon>Bacteria</taxon>
        <taxon>Bacillati</taxon>
        <taxon>Bacillota</taxon>
        <taxon>Clostridia</taxon>
        <taxon>Lachnospirales</taxon>
        <taxon>Lachnospiraceae</taxon>
        <taxon>Blautia</taxon>
    </lineage>
</organism>
<dbReference type="Proteomes" id="UP000824056">
    <property type="component" value="Unassembled WGS sequence"/>
</dbReference>
<dbReference type="AlphaFoldDB" id="A0A9D2FQ51"/>